<dbReference type="OrthoDB" id="9808002at2"/>
<keyword evidence="5" id="KW-0663">Pyridoxal phosphate</keyword>
<dbReference type="InterPro" id="IPR015422">
    <property type="entry name" value="PyrdxlP-dep_Trfase_small"/>
</dbReference>
<dbReference type="InterPro" id="IPR015421">
    <property type="entry name" value="PyrdxlP-dep_Trfase_major"/>
</dbReference>
<comment type="cofactor">
    <cofactor evidence="1">
        <name>pyridoxal 5'-phosphate</name>
        <dbReference type="ChEBI" id="CHEBI:597326"/>
    </cofactor>
</comment>
<dbReference type="GO" id="GO:0046872">
    <property type="term" value="F:metal ion binding"/>
    <property type="evidence" value="ECO:0007669"/>
    <property type="project" value="UniProtKB-KW"/>
</dbReference>
<feature type="domain" description="Aminotransferase class V" evidence="9">
    <location>
        <begin position="5"/>
        <end position="365"/>
    </location>
</feature>
<evidence type="ECO:0000256" key="2">
    <source>
        <dbReference type="ARBA" id="ARBA00006490"/>
    </source>
</evidence>
<dbReference type="AlphaFoldDB" id="A0A2H3KS75"/>
<evidence type="ECO:0000256" key="6">
    <source>
        <dbReference type="ARBA" id="ARBA00023004"/>
    </source>
</evidence>
<dbReference type="InterPro" id="IPR015424">
    <property type="entry name" value="PyrdxlP-dep_Trfase"/>
</dbReference>
<organism evidence="10 11">
    <name type="scientific">Flavobacterium branchiophilum</name>
    <dbReference type="NCBI Taxonomy" id="55197"/>
    <lineage>
        <taxon>Bacteria</taxon>
        <taxon>Pseudomonadati</taxon>
        <taxon>Bacteroidota</taxon>
        <taxon>Flavobacteriia</taxon>
        <taxon>Flavobacteriales</taxon>
        <taxon>Flavobacteriaceae</taxon>
        <taxon>Flavobacterium</taxon>
    </lineage>
</organism>
<dbReference type="GO" id="GO:0031071">
    <property type="term" value="F:cysteine desulfurase activity"/>
    <property type="evidence" value="ECO:0007669"/>
    <property type="project" value="UniProtKB-EC"/>
</dbReference>
<keyword evidence="3" id="KW-0808">Transferase</keyword>
<comment type="similarity">
    <text evidence="2">Belongs to the class-V pyridoxal-phosphate-dependent aminotransferase family. NifS/IscS subfamily.</text>
</comment>
<dbReference type="EMBL" id="PCMW01000110">
    <property type="protein sequence ID" value="PDS22200.1"/>
    <property type="molecule type" value="Genomic_DNA"/>
</dbReference>
<dbReference type="Pfam" id="PF00266">
    <property type="entry name" value="Aminotran_5"/>
    <property type="match status" value="1"/>
</dbReference>
<dbReference type="Gene3D" id="1.10.260.50">
    <property type="match status" value="1"/>
</dbReference>
<evidence type="ECO:0000256" key="1">
    <source>
        <dbReference type="ARBA" id="ARBA00001933"/>
    </source>
</evidence>
<dbReference type="PANTHER" id="PTHR11601:SF34">
    <property type="entry name" value="CYSTEINE DESULFURASE"/>
    <property type="match status" value="1"/>
</dbReference>
<evidence type="ECO:0000256" key="3">
    <source>
        <dbReference type="ARBA" id="ARBA00022679"/>
    </source>
</evidence>
<dbReference type="PIRSF" id="PIRSF005572">
    <property type="entry name" value="NifS"/>
    <property type="match status" value="1"/>
</dbReference>
<reference evidence="10 11" key="1">
    <citation type="submission" date="2017-09" db="EMBL/GenBank/DDBJ databases">
        <title>Whole genomes of Flavobacteriaceae.</title>
        <authorList>
            <person name="Stine C."/>
            <person name="Li C."/>
            <person name="Tadesse D."/>
        </authorList>
    </citation>
    <scope>NUCLEOTIDE SEQUENCE [LARGE SCALE GENOMIC DNA]</scope>
    <source>
        <strain evidence="10 11">ATCC 35036</strain>
    </source>
</reference>
<dbReference type="RefSeq" id="WP_097554852.1">
    <property type="nucleotide sequence ID" value="NZ_PCMW01000110.1"/>
</dbReference>
<evidence type="ECO:0000256" key="5">
    <source>
        <dbReference type="ARBA" id="ARBA00022898"/>
    </source>
</evidence>
<dbReference type="SUPFAM" id="SSF53383">
    <property type="entry name" value="PLP-dependent transferases"/>
    <property type="match status" value="1"/>
</dbReference>
<proteinExistence type="inferred from homology"/>
<keyword evidence="7" id="KW-0411">Iron-sulfur</keyword>
<comment type="caution">
    <text evidence="10">The sequence shown here is derived from an EMBL/GenBank/DDBJ whole genome shotgun (WGS) entry which is preliminary data.</text>
</comment>
<comment type="catalytic activity">
    <reaction evidence="8">
        <text>(sulfur carrier)-H + L-cysteine = (sulfur carrier)-SH + L-alanine</text>
        <dbReference type="Rhea" id="RHEA:43892"/>
        <dbReference type="Rhea" id="RHEA-COMP:14737"/>
        <dbReference type="Rhea" id="RHEA-COMP:14739"/>
        <dbReference type="ChEBI" id="CHEBI:29917"/>
        <dbReference type="ChEBI" id="CHEBI:35235"/>
        <dbReference type="ChEBI" id="CHEBI:57972"/>
        <dbReference type="ChEBI" id="CHEBI:64428"/>
        <dbReference type="EC" id="2.8.1.7"/>
    </reaction>
</comment>
<gene>
    <name evidence="10" type="ORF">B0A77_14055</name>
</gene>
<dbReference type="PANTHER" id="PTHR11601">
    <property type="entry name" value="CYSTEINE DESULFURYLASE FAMILY MEMBER"/>
    <property type="match status" value="1"/>
</dbReference>
<evidence type="ECO:0000313" key="10">
    <source>
        <dbReference type="EMBL" id="PDS22200.1"/>
    </source>
</evidence>
<dbReference type="Gene3D" id="3.90.1150.10">
    <property type="entry name" value="Aspartate Aminotransferase, domain 1"/>
    <property type="match status" value="1"/>
</dbReference>
<dbReference type="InterPro" id="IPR000192">
    <property type="entry name" value="Aminotrans_V_dom"/>
</dbReference>
<protein>
    <submittedName>
        <fullName evidence="10">Cysteine desulfurase</fullName>
    </submittedName>
</protein>
<evidence type="ECO:0000259" key="9">
    <source>
        <dbReference type="Pfam" id="PF00266"/>
    </source>
</evidence>
<accession>A0A2H3KS75</accession>
<keyword evidence="6" id="KW-0408">Iron</keyword>
<dbReference type="Gene3D" id="3.40.640.10">
    <property type="entry name" value="Type I PLP-dependent aspartate aminotransferase-like (Major domain)"/>
    <property type="match status" value="1"/>
</dbReference>
<dbReference type="GO" id="GO:0051536">
    <property type="term" value="F:iron-sulfur cluster binding"/>
    <property type="evidence" value="ECO:0007669"/>
    <property type="project" value="UniProtKB-KW"/>
</dbReference>
<name>A0A2H3KS75_9FLAO</name>
<evidence type="ECO:0000313" key="11">
    <source>
        <dbReference type="Proteomes" id="UP000220828"/>
    </source>
</evidence>
<sequence>MNQAIYLDHAATTAIRPEVIVAMTQAMTEHYGNPSSTHAFGRQAKSAIELARKSIAQALHVSGQEIIFTSGGTEGNNWIIQSAICDLKVTRIITSRIEHHAVLHSVLAVQEKYGVVVDYVNILPNGAVDMTHLVTLLSENQKTLVSLMHVNNETGVITNIQHVAQICKEHQAFFHSDTVQSVGKMALNLQDIQADFIVGTAHKFHGPKGIGFVFVRKGLVLQPLFFGGEQEKGWRAGTESVPQIVGMAKALTWAMQHLEQEQAYIGLLKNQVIFELKNHFPNLKINGENTINSILNISLPLFEKKYDMLMFQLDMKKIAVSRGSACQSGSSKPSHVLKEMLTELELQQPHLRISLGYENKPSEMSTFVNELKNICHV</sequence>
<keyword evidence="4" id="KW-0479">Metal-binding</keyword>
<evidence type="ECO:0000256" key="4">
    <source>
        <dbReference type="ARBA" id="ARBA00022723"/>
    </source>
</evidence>
<evidence type="ECO:0000256" key="8">
    <source>
        <dbReference type="ARBA" id="ARBA00050776"/>
    </source>
</evidence>
<dbReference type="Proteomes" id="UP000220828">
    <property type="component" value="Unassembled WGS sequence"/>
</dbReference>
<evidence type="ECO:0000256" key="7">
    <source>
        <dbReference type="ARBA" id="ARBA00023014"/>
    </source>
</evidence>
<dbReference type="InterPro" id="IPR016454">
    <property type="entry name" value="Cysteine_dSase"/>
</dbReference>